<dbReference type="OrthoDB" id="319167at2"/>
<keyword evidence="1" id="KW-1133">Transmembrane helix</keyword>
<feature type="domain" description="Lnb-like transmembrane" evidence="3">
    <location>
        <begin position="264"/>
        <end position="394"/>
    </location>
</feature>
<dbReference type="Pfam" id="PF13387">
    <property type="entry name" value="Lnb_N"/>
    <property type="match status" value="1"/>
</dbReference>
<comment type="caution">
    <text evidence="4">The sequence shown here is derived from an EMBL/GenBank/DDBJ whole genome shotgun (WGS) entry which is preliminary data.</text>
</comment>
<sequence length="405" mass="47097">MQAGFRSGIVFSLLFSFVGLGTRAASGYVPLSPPSTNSFSDGLRISVLTCGTGSELYTLFGHSAIRVVDSSRGLDLVFNYGTFDFSDPHFYWKFLRGKLLYFLSVEDFPSFYQEYALDQRSVREQVLDLPPSVKQRIEEALFINAQPEYRFYRYDFIFDNCTTRVRDLLKRAIDDHFQWHLRAYESMSFRQALHPYLQKVPWIELGINILLGARADRLISGEEVMFLPDSLEWALSQASFNGYPLVKQQMVIYQPARQADDYPLVKPWMVMMLIGLWLVFYTWRVNLFKPSVVIWMDQICFFLIGCVGLFLAFMWWGTNHSMTKDNDQLIWASPLYVPFALWLNRHKQWVRIFAGIMAMLTAAYLSAGWLFAQKPIPALIPFLIGIFIRLMAIYREQAPYRIIHP</sequence>
<evidence type="ECO:0000313" key="5">
    <source>
        <dbReference type="Proteomes" id="UP000230000"/>
    </source>
</evidence>
<evidence type="ECO:0000259" key="2">
    <source>
        <dbReference type="Pfam" id="PF13387"/>
    </source>
</evidence>
<evidence type="ECO:0000259" key="3">
    <source>
        <dbReference type="Pfam" id="PF25221"/>
    </source>
</evidence>
<reference evidence="4 5" key="1">
    <citation type="submission" date="2017-11" db="EMBL/GenBank/DDBJ databases">
        <title>Genomic Encyclopedia of Archaeal and Bacterial Type Strains, Phase II (KMG-II): From Individual Species to Whole Genera.</title>
        <authorList>
            <person name="Goeker M."/>
        </authorList>
    </citation>
    <scope>NUCLEOTIDE SEQUENCE [LARGE SCALE GENOMIC DNA]</scope>
    <source>
        <strain evidence="4 5">DSM 27268</strain>
    </source>
</reference>
<feature type="transmembrane region" description="Helical" evidence="1">
    <location>
        <begin position="352"/>
        <end position="372"/>
    </location>
</feature>
<accession>A0A2M9CTK5</accession>
<dbReference type="Pfam" id="PF25221">
    <property type="entry name" value="5TMH_Lnb"/>
    <property type="match status" value="1"/>
</dbReference>
<keyword evidence="5" id="KW-1185">Reference proteome</keyword>
<feature type="transmembrane region" description="Helical" evidence="1">
    <location>
        <begin position="378"/>
        <end position="394"/>
    </location>
</feature>
<dbReference type="Proteomes" id="UP000230000">
    <property type="component" value="Unassembled WGS sequence"/>
</dbReference>
<organism evidence="4 5">
    <name type="scientific">Thermoflavifilum aggregans</name>
    <dbReference type="NCBI Taxonomy" id="454188"/>
    <lineage>
        <taxon>Bacteria</taxon>
        <taxon>Pseudomonadati</taxon>
        <taxon>Bacteroidota</taxon>
        <taxon>Chitinophagia</taxon>
        <taxon>Chitinophagales</taxon>
        <taxon>Chitinophagaceae</taxon>
        <taxon>Thermoflavifilum</taxon>
    </lineage>
</organism>
<gene>
    <name evidence="4" type="ORF">BXY57_0779</name>
</gene>
<keyword evidence="1" id="KW-0472">Membrane</keyword>
<evidence type="ECO:0000313" key="4">
    <source>
        <dbReference type="EMBL" id="PJJ75209.1"/>
    </source>
</evidence>
<dbReference type="EMBL" id="PGFG01000001">
    <property type="protein sequence ID" value="PJJ75209.1"/>
    <property type="molecule type" value="Genomic_DNA"/>
</dbReference>
<proteinExistence type="predicted"/>
<name>A0A2M9CTK5_9BACT</name>
<feature type="domain" description="Lnb N-terminal periplasmic" evidence="2">
    <location>
        <begin position="41"/>
        <end position="179"/>
    </location>
</feature>
<keyword evidence="1" id="KW-0812">Transmembrane</keyword>
<feature type="transmembrane region" description="Helical" evidence="1">
    <location>
        <begin position="329"/>
        <end position="345"/>
    </location>
</feature>
<feature type="transmembrane region" description="Helical" evidence="1">
    <location>
        <begin position="268"/>
        <end position="287"/>
    </location>
</feature>
<dbReference type="AlphaFoldDB" id="A0A2M9CTK5"/>
<feature type="transmembrane region" description="Helical" evidence="1">
    <location>
        <begin position="299"/>
        <end position="317"/>
    </location>
</feature>
<protein>
    <submittedName>
        <fullName evidence="4">Uncharacterized protein DUF4105</fullName>
    </submittedName>
</protein>
<dbReference type="InterPro" id="IPR025178">
    <property type="entry name" value="Lnb_N"/>
</dbReference>
<dbReference type="InterPro" id="IPR057436">
    <property type="entry name" value="5TMH_Lnb"/>
</dbReference>
<dbReference type="RefSeq" id="WP_100313852.1">
    <property type="nucleotide sequence ID" value="NZ_PGFG01000001.1"/>
</dbReference>
<evidence type="ECO:0000256" key="1">
    <source>
        <dbReference type="SAM" id="Phobius"/>
    </source>
</evidence>